<reference evidence="8" key="1">
    <citation type="journal article" date="2014" name="Int. J. Syst. Evol. Microbiol.">
        <title>Complete genome sequence of Corynebacterium casei LMG S-19264T (=DSM 44701T), isolated from a smear-ripened cheese.</title>
        <authorList>
            <consortium name="US DOE Joint Genome Institute (JGI-PGF)"/>
            <person name="Walter F."/>
            <person name="Albersmeier A."/>
            <person name="Kalinowski J."/>
            <person name="Ruckert C."/>
        </authorList>
    </citation>
    <scope>NUCLEOTIDE SEQUENCE</scope>
    <source>
        <strain evidence="8">CGMCC 1.15448</strain>
    </source>
</reference>
<dbReference type="AlphaFoldDB" id="A0A8J2XW24"/>
<dbReference type="Pfam" id="PF07980">
    <property type="entry name" value="SusD_RagB"/>
    <property type="match status" value="1"/>
</dbReference>
<dbReference type="EMBL" id="BMJC01000006">
    <property type="protein sequence ID" value="GGB20602.1"/>
    <property type="molecule type" value="Genomic_DNA"/>
</dbReference>
<feature type="domain" description="RagB/SusD" evidence="6">
    <location>
        <begin position="346"/>
        <end position="501"/>
    </location>
</feature>
<keyword evidence="4" id="KW-0472">Membrane</keyword>
<comment type="caution">
    <text evidence="8">The sequence shown here is derived from an EMBL/GenBank/DDBJ whole genome shotgun (WGS) entry which is preliminary data.</text>
</comment>
<dbReference type="InterPro" id="IPR011990">
    <property type="entry name" value="TPR-like_helical_dom_sf"/>
</dbReference>
<evidence type="ECO:0000256" key="1">
    <source>
        <dbReference type="ARBA" id="ARBA00004442"/>
    </source>
</evidence>
<dbReference type="InterPro" id="IPR012944">
    <property type="entry name" value="SusD_RagB_dom"/>
</dbReference>
<dbReference type="RefSeq" id="WP_188937072.1">
    <property type="nucleotide sequence ID" value="NZ_BMJC01000006.1"/>
</dbReference>
<evidence type="ECO:0000256" key="4">
    <source>
        <dbReference type="ARBA" id="ARBA00023136"/>
    </source>
</evidence>
<keyword evidence="9" id="KW-1185">Reference proteome</keyword>
<evidence type="ECO:0000256" key="5">
    <source>
        <dbReference type="ARBA" id="ARBA00023237"/>
    </source>
</evidence>
<sequence>MKPTTFLISVGLVLLTGLASCSKYLDQNPVSTPTDATTWQSDADANSAVAACYSLIRSALDASVSYYVYGDLPTDYWSTIQDGDFQNINQLNWGISVPAANVWDPKLKLRVYTPFYAAIQQSNRCLYFLNRMPVNVFNGNTTADQVAQRNSYLGEAYFTRAFNYFYMARVWGDVPLDTSYQSDISTFKGIARSPQQAVLAACVSDLAMARQYLGWQNPSSASRVVRADKGAVFALLAHLYAWRGDYDSCSMVCDSVINSGSYSLIPGASYPTIYSGQSAESIFEIAQNTATESMNALAYSASIANYTLCAPLLPNIPIPNWQINSTVLGKLYYDTNDLRYKKEFTVVNSGSQNFYSCIKYSNIQTLPTTNSGNYYLLLNNIIIFRLADILLLKAEALTSKKTSDLGGALILINQVRERAGAADMPPVANRLSLIDSVTAERGRELFLEGHRFYDLIRNDRLTGVSQFPQMTQSGINAGEYYWPLDPSLFVLNPSLTQTAYWTQILRN</sequence>
<evidence type="ECO:0000313" key="9">
    <source>
        <dbReference type="Proteomes" id="UP000607559"/>
    </source>
</evidence>
<evidence type="ECO:0000259" key="6">
    <source>
        <dbReference type="Pfam" id="PF07980"/>
    </source>
</evidence>
<evidence type="ECO:0000256" key="3">
    <source>
        <dbReference type="ARBA" id="ARBA00022729"/>
    </source>
</evidence>
<dbReference type="GO" id="GO:0009279">
    <property type="term" value="C:cell outer membrane"/>
    <property type="evidence" value="ECO:0007669"/>
    <property type="project" value="UniProtKB-SubCell"/>
</dbReference>
<comment type="similarity">
    <text evidence="2">Belongs to the SusD family.</text>
</comment>
<accession>A0A8J2XW24</accession>
<dbReference type="Proteomes" id="UP000607559">
    <property type="component" value="Unassembled WGS sequence"/>
</dbReference>
<reference evidence="8" key="2">
    <citation type="submission" date="2020-09" db="EMBL/GenBank/DDBJ databases">
        <authorList>
            <person name="Sun Q."/>
            <person name="Zhou Y."/>
        </authorList>
    </citation>
    <scope>NUCLEOTIDE SEQUENCE</scope>
    <source>
        <strain evidence="8">CGMCC 1.15448</strain>
    </source>
</reference>
<evidence type="ECO:0000256" key="2">
    <source>
        <dbReference type="ARBA" id="ARBA00006275"/>
    </source>
</evidence>
<evidence type="ECO:0000259" key="7">
    <source>
        <dbReference type="Pfam" id="PF14322"/>
    </source>
</evidence>
<gene>
    <name evidence="8" type="ORF">GCM10011511_50430</name>
</gene>
<dbReference type="SUPFAM" id="SSF48452">
    <property type="entry name" value="TPR-like"/>
    <property type="match status" value="1"/>
</dbReference>
<proteinExistence type="inferred from homology"/>
<feature type="domain" description="SusD-like N-terminal" evidence="7">
    <location>
        <begin position="80"/>
        <end position="240"/>
    </location>
</feature>
<dbReference type="InterPro" id="IPR033985">
    <property type="entry name" value="SusD-like_N"/>
</dbReference>
<keyword evidence="5" id="KW-0998">Cell outer membrane</keyword>
<evidence type="ECO:0000313" key="8">
    <source>
        <dbReference type="EMBL" id="GGB20602.1"/>
    </source>
</evidence>
<comment type="subcellular location">
    <subcellularLocation>
        <location evidence="1">Cell outer membrane</location>
    </subcellularLocation>
</comment>
<protein>
    <submittedName>
        <fullName evidence="8">Starch-binding protein</fullName>
    </submittedName>
</protein>
<keyword evidence="3" id="KW-0732">Signal</keyword>
<dbReference type="PROSITE" id="PS51257">
    <property type="entry name" value="PROKAR_LIPOPROTEIN"/>
    <property type="match status" value="1"/>
</dbReference>
<dbReference type="CDD" id="cd08977">
    <property type="entry name" value="SusD"/>
    <property type="match status" value="1"/>
</dbReference>
<dbReference type="Gene3D" id="1.25.40.390">
    <property type="match status" value="1"/>
</dbReference>
<organism evidence="8 9">
    <name type="scientific">Puia dinghuensis</name>
    <dbReference type="NCBI Taxonomy" id="1792502"/>
    <lineage>
        <taxon>Bacteria</taxon>
        <taxon>Pseudomonadati</taxon>
        <taxon>Bacteroidota</taxon>
        <taxon>Chitinophagia</taxon>
        <taxon>Chitinophagales</taxon>
        <taxon>Chitinophagaceae</taxon>
        <taxon>Puia</taxon>
    </lineage>
</organism>
<name>A0A8J2XW24_9BACT</name>
<dbReference type="Pfam" id="PF14322">
    <property type="entry name" value="SusD-like_3"/>
    <property type="match status" value="1"/>
</dbReference>